<reference evidence="5" key="1">
    <citation type="submission" date="2018-05" db="EMBL/GenBank/DDBJ databases">
        <authorList>
            <person name="Lanie J.A."/>
            <person name="Ng W.-L."/>
            <person name="Kazmierczak K.M."/>
            <person name="Andrzejewski T.M."/>
            <person name="Davidsen T.M."/>
            <person name="Wayne K.J."/>
            <person name="Tettelin H."/>
            <person name="Glass J.I."/>
            <person name="Rusch D."/>
            <person name="Podicherti R."/>
            <person name="Tsui H.-C.T."/>
            <person name="Winkler M.E."/>
        </authorList>
    </citation>
    <scope>NUCLEOTIDE SEQUENCE</scope>
</reference>
<sequence>METFPSPENTTVHFAHVAYRMEERYAARNPQVNYFQTWTSEETISRINDADVFVVSGFWDNDLLERASKLKYIQSIGAGFDQFPLDELSERGIVLANASGVNQNAVAEHAMSLMLALNRHIHTGRDNQNTHVWRGMLGDLTKREDELIGKTLLIIGMGTIGSRLARFAKAFDMRVIATKRNPATSATSVDDLVTPDRLNELVPQADFVVLTCPLTAETKNIVDARVFEAMKSTAYLINVARGQCVDEPVLAEALKSGQIAGAGLDHFWDEPLGGDSILWDLENVIITPHTGGETRMYEERVIDILDDNLCRIWNGRSDLRNQIT</sequence>
<dbReference type="GO" id="GO:0016616">
    <property type="term" value="F:oxidoreductase activity, acting on the CH-OH group of donors, NAD or NADP as acceptor"/>
    <property type="evidence" value="ECO:0007669"/>
    <property type="project" value="InterPro"/>
</dbReference>
<dbReference type="FunFam" id="3.40.50.720:FF:000203">
    <property type="entry name" value="D-3-phosphoglycerate dehydrogenase (SerA)"/>
    <property type="match status" value="1"/>
</dbReference>
<dbReference type="AlphaFoldDB" id="A0A381S583"/>
<dbReference type="EMBL" id="UINC01002681">
    <property type="protein sequence ID" value="SUZ99220.1"/>
    <property type="molecule type" value="Genomic_DNA"/>
</dbReference>
<keyword evidence="3" id="KW-0520">NAD</keyword>
<feature type="domain" description="D-isomer specific 2-hydroxyacid dehydrogenase NAD-binding" evidence="4">
    <location>
        <begin position="111"/>
        <end position="291"/>
    </location>
</feature>
<dbReference type="GO" id="GO:0051287">
    <property type="term" value="F:NAD binding"/>
    <property type="evidence" value="ECO:0007669"/>
    <property type="project" value="InterPro"/>
</dbReference>
<dbReference type="Pfam" id="PF02826">
    <property type="entry name" value="2-Hacid_dh_C"/>
    <property type="match status" value="1"/>
</dbReference>
<accession>A0A381S583</accession>
<dbReference type="InterPro" id="IPR036291">
    <property type="entry name" value="NAD(P)-bd_dom_sf"/>
</dbReference>
<dbReference type="PANTHER" id="PTHR43333:SF1">
    <property type="entry name" value="D-ISOMER SPECIFIC 2-HYDROXYACID DEHYDROGENASE NAD-BINDING DOMAIN-CONTAINING PROTEIN"/>
    <property type="match status" value="1"/>
</dbReference>
<dbReference type="PANTHER" id="PTHR43333">
    <property type="entry name" value="2-HACID_DH_C DOMAIN-CONTAINING PROTEIN"/>
    <property type="match status" value="1"/>
</dbReference>
<dbReference type="SUPFAM" id="SSF51735">
    <property type="entry name" value="NAD(P)-binding Rossmann-fold domains"/>
    <property type="match status" value="1"/>
</dbReference>
<name>A0A381S583_9ZZZZ</name>
<evidence type="ECO:0000256" key="3">
    <source>
        <dbReference type="ARBA" id="ARBA00023027"/>
    </source>
</evidence>
<dbReference type="Gene3D" id="3.40.50.720">
    <property type="entry name" value="NAD(P)-binding Rossmann-like Domain"/>
    <property type="match status" value="2"/>
</dbReference>
<keyword evidence="2" id="KW-0560">Oxidoreductase</keyword>
<comment type="similarity">
    <text evidence="1">Belongs to the D-isomer specific 2-hydroxyacid dehydrogenase family.</text>
</comment>
<dbReference type="CDD" id="cd05300">
    <property type="entry name" value="2-Hacid_dh_1"/>
    <property type="match status" value="1"/>
</dbReference>
<gene>
    <name evidence="5" type="ORF">METZ01_LOCUS52074</name>
</gene>
<dbReference type="SUPFAM" id="SSF52283">
    <property type="entry name" value="Formate/glycerate dehydrogenase catalytic domain-like"/>
    <property type="match status" value="1"/>
</dbReference>
<evidence type="ECO:0000256" key="2">
    <source>
        <dbReference type="ARBA" id="ARBA00023002"/>
    </source>
</evidence>
<evidence type="ECO:0000313" key="5">
    <source>
        <dbReference type="EMBL" id="SUZ99220.1"/>
    </source>
</evidence>
<protein>
    <recommendedName>
        <fullName evidence="4">D-isomer specific 2-hydroxyacid dehydrogenase NAD-binding domain-containing protein</fullName>
    </recommendedName>
</protein>
<organism evidence="5">
    <name type="scientific">marine metagenome</name>
    <dbReference type="NCBI Taxonomy" id="408172"/>
    <lineage>
        <taxon>unclassified sequences</taxon>
        <taxon>metagenomes</taxon>
        <taxon>ecological metagenomes</taxon>
    </lineage>
</organism>
<proteinExistence type="inferred from homology"/>
<evidence type="ECO:0000259" key="4">
    <source>
        <dbReference type="Pfam" id="PF02826"/>
    </source>
</evidence>
<evidence type="ECO:0000256" key="1">
    <source>
        <dbReference type="ARBA" id="ARBA00005854"/>
    </source>
</evidence>
<dbReference type="InterPro" id="IPR006140">
    <property type="entry name" value="D-isomer_DH_NAD-bd"/>
</dbReference>